<comment type="catalytic activity">
    <reaction evidence="5">
        <text>guanosine(9) in tRNA + S-adenosyl-L-methionine = N(1)-methylguanosine(9) in tRNA + S-adenosyl-L-homocysteine + H(+)</text>
        <dbReference type="Rhea" id="RHEA:43156"/>
        <dbReference type="Rhea" id="RHEA-COMP:10367"/>
        <dbReference type="Rhea" id="RHEA-COMP:10368"/>
        <dbReference type="ChEBI" id="CHEBI:15378"/>
        <dbReference type="ChEBI" id="CHEBI:57856"/>
        <dbReference type="ChEBI" id="CHEBI:59789"/>
        <dbReference type="ChEBI" id="CHEBI:73542"/>
        <dbReference type="ChEBI" id="CHEBI:74269"/>
        <dbReference type="EC" id="2.1.1.221"/>
    </reaction>
</comment>
<comment type="caution">
    <text evidence="8">The sequence shown here is derived from an EMBL/GenBank/DDBJ whole genome shotgun (WGS) entry which is preliminary data.</text>
</comment>
<dbReference type="InterPro" id="IPR028564">
    <property type="entry name" value="MT_TRM10-typ"/>
</dbReference>
<dbReference type="Gene3D" id="3.40.1280.30">
    <property type="match status" value="2"/>
</dbReference>
<dbReference type="InterPro" id="IPR007356">
    <property type="entry name" value="tRNA_m1G_MeTrfase_euk"/>
</dbReference>
<dbReference type="GO" id="GO:0005654">
    <property type="term" value="C:nucleoplasm"/>
    <property type="evidence" value="ECO:0007669"/>
    <property type="project" value="TreeGrafter"/>
</dbReference>
<dbReference type="PANTHER" id="PTHR13563">
    <property type="entry name" value="TRNA (GUANINE-9-) METHYLTRANSFERASE"/>
    <property type="match status" value="1"/>
</dbReference>
<dbReference type="EMBL" id="JABSTR010000001">
    <property type="protein sequence ID" value="KAH9360102.1"/>
    <property type="molecule type" value="Genomic_DNA"/>
</dbReference>
<reference evidence="8 9" key="1">
    <citation type="journal article" date="2020" name="Cell">
        <title>Large-Scale Comparative Analyses of Tick Genomes Elucidate Their Genetic Diversity and Vector Capacities.</title>
        <authorList>
            <consortium name="Tick Genome and Microbiome Consortium (TIGMIC)"/>
            <person name="Jia N."/>
            <person name="Wang J."/>
            <person name="Shi W."/>
            <person name="Du L."/>
            <person name="Sun Y."/>
            <person name="Zhan W."/>
            <person name="Jiang J.F."/>
            <person name="Wang Q."/>
            <person name="Zhang B."/>
            <person name="Ji P."/>
            <person name="Bell-Sakyi L."/>
            <person name="Cui X.M."/>
            <person name="Yuan T.T."/>
            <person name="Jiang B.G."/>
            <person name="Yang W.F."/>
            <person name="Lam T.T."/>
            <person name="Chang Q.C."/>
            <person name="Ding S.J."/>
            <person name="Wang X.J."/>
            <person name="Zhu J.G."/>
            <person name="Ruan X.D."/>
            <person name="Zhao L."/>
            <person name="Wei J.T."/>
            <person name="Ye R.Z."/>
            <person name="Que T.C."/>
            <person name="Du C.H."/>
            <person name="Zhou Y.H."/>
            <person name="Cheng J.X."/>
            <person name="Dai P.F."/>
            <person name="Guo W.B."/>
            <person name="Han X.H."/>
            <person name="Huang E.J."/>
            <person name="Li L.F."/>
            <person name="Wei W."/>
            <person name="Gao Y.C."/>
            <person name="Liu J.Z."/>
            <person name="Shao H.Z."/>
            <person name="Wang X."/>
            <person name="Wang C.C."/>
            <person name="Yang T.C."/>
            <person name="Huo Q.B."/>
            <person name="Li W."/>
            <person name="Chen H.Y."/>
            <person name="Chen S.E."/>
            <person name="Zhou L.G."/>
            <person name="Ni X.B."/>
            <person name="Tian J.H."/>
            <person name="Sheng Y."/>
            <person name="Liu T."/>
            <person name="Pan Y.S."/>
            <person name="Xia L.Y."/>
            <person name="Li J."/>
            <person name="Zhao F."/>
            <person name="Cao W.C."/>
        </authorList>
    </citation>
    <scope>NUCLEOTIDE SEQUENCE [LARGE SCALE GENOMIC DNA]</scope>
    <source>
        <strain evidence="8">HaeL-2018</strain>
    </source>
</reference>
<evidence type="ECO:0000313" key="9">
    <source>
        <dbReference type="Proteomes" id="UP000821853"/>
    </source>
</evidence>
<dbReference type="PROSITE" id="PS51675">
    <property type="entry name" value="SAM_MT_TRM10"/>
    <property type="match status" value="1"/>
</dbReference>
<dbReference type="EC" id="2.1.1.221" evidence="1"/>
<protein>
    <recommendedName>
        <fullName evidence="1">tRNA (guanine(9)-N(1))-methyltransferase</fullName>
        <ecNumber evidence="1">2.1.1.221</ecNumber>
    </recommendedName>
</protein>
<feature type="region of interest" description="Disordered" evidence="6">
    <location>
        <begin position="1"/>
        <end position="32"/>
    </location>
</feature>
<feature type="compositionally biased region" description="Acidic residues" evidence="6">
    <location>
        <begin position="279"/>
        <end position="299"/>
    </location>
</feature>
<feature type="domain" description="SAM-dependent MTase TRM10-type" evidence="7">
    <location>
        <begin position="97"/>
        <end position="264"/>
    </location>
</feature>
<evidence type="ECO:0000256" key="2">
    <source>
        <dbReference type="ARBA" id="ARBA00022603"/>
    </source>
</evidence>
<evidence type="ECO:0000256" key="3">
    <source>
        <dbReference type="ARBA" id="ARBA00022679"/>
    </source>
</evidence>
<keyword evidence="4" id="KW-0949">S-adenosyl-L-methionine</keyword>
<evidence type="ECO:0000313" key="8">
    <source>
        <dbReference type="EMBL" id="KAH9360102.1"/>
    </source>
</evidence>
<dbReference type="InterPro" id="IPR038459">
    <property type="entry name" value="MT_TRM10-typ_sf"/>
</dbReference>
<dbReference type="OrthoDB" id="278300at2759"/>
<dbReference type="VEuPathDB" id="VectorBase:HLOH_061220"/>
<feature type="region of interest" description="Disordered" evidence="6">
    <location>
        <begin position="260"/>
        <end position="331"/>
    </location>
</feature>
<organism evidence="8 9">
    <name type="scientific">Haemaphysalis longicornis</name>
    <name type="common">Bush tick</name>
    <dbReference type="NCBI Taxonomy" id="44386"/>
    <lineage>
        <taxon>Eukaryota</taxon>
        <taxon>Metazoa</taxon>
        <taxon>Ecdysozoa</taxon>
        <taxon>Arthropoda</taxon>
        <taxon>Chelicerata</taxon>
        <taxon>Arachnida</taxon>
        <taxon>Acari</taxon>
        <taxon>Parasitiformes</taxon>
        <taxon>Ixodida</taxon>
        <taxon>Ixodoidea</taxon>
        <taxon>Ixodidae</taxon>
        <taxon>Haemaphysalinae</taxon>
        <taxon>Haemaphysalis</taxon>
    </lineage>
</organism>
<evidence type="ECO:0000256" key="4">
    <source>
        <dbReference type="ARBA" id="ARBA00022691"/>
    </source>
</evidence>
<dbReference type="OMA" id="FKKNDGW"/>
<evidence type="ECO:0000256" key="6">
    <source>
        <dbReference type="SAM" id="MobiDB-lite"/>
    </source>
</evidence>
<keyword evidence="9" id="KW-1185">Reference proteome</keyword>
<dbReference type="GO" id="GO:0000049">
    <property type="term" value="F:tRNA binding"/>
    <property type="evidence" value="ECO:0007669"/>
    <property type="project" value="TreeGrafter"/>
</dbReference>
<gene>
    <name evidence="8" type="ORF">HPB48_003840</name>
</gene>
<dbReference type="AlphaFoldDB" id="A0A9J6F6S0"/>
<evidence type="ECO:0000259" key="7">
    <source>
        <dbReference type="PROSITE" id="PS51675"/>
    </source>
</evidence>
<feature type="compositionally biased region" description="Low complexity" evidence="6">
    <location>
        <begin position="321"/>
        <end position="331"/>
    </location>
</feature>
<dbReference type="Proteomes" id="UP000821853">
    <property type="component" value="Chromosome 1"/>
</dbReference>
<keyword evidence="2" id="KW-0489">Methyltransferase</keyword>
<dbReference type="GO" id="GO:0002939">
    <property type="term" value="P:tRNA N1-guanine methylation"/>
    <property type="evidence" value="ECO:0007669"/>
    <property type="project" value="TreeGrafter"/>
</dbReference>
<name>A0A9J6F6S0_HAELO</name>
<feature type="compositionally biased region" description="Basic and acidic residues" evidence="6">
    <location>
        <begin position="300"/>
        <end position="316"/>
    </location>
</feature>
<dbReference type="PANTHER" id="PTHR13563:SF13">
    <property type="entry name" value="TRNA METHYLTRANSFERASE 10 HOMOLOG A"/>
    <property type="match status" value="1"/>
</dbReference>
<proteinExistence type="predicted"/>
<feature type="region of interest" description="Disordered" evidence="6">
    <location>
        <begin position="73"/>
        <end position="101"/>
    </location>
</feature>
<sequence length="331" mass="37957">MATGDDQGAVAGENRTDLRDVPNPASCESGHKEFNSMSVAELEAVLNDPQPTISKRYRKRVLRRIEWLKRRPERRAQEKERKKRKRAASNGEAGTTHKRPTFTTMRESPCKIRVAIDLSLGAHMTDKEKVKCRKQIQRCYSLNRRSPAPVQVHTWKGDHVSCFGRENVVYLSSESDNELHELEEDKAYVIGGLVDHNRNKGLCHRLAEEQGVRHARLPIGNCLVMKTRQVLTIDQVFAILLRASRGQPWTEALLEVIPQRKGAKARLPEEAEEEREHSEEGEEDEEHEHSEEEEEEEKEEEHKHLDEGEEEHKHLEEGEEPQQTPPGGSLC</sequence>
<feature type="compositionally biased region" description="Basic and acidic residues" evidence="6">
    <location>
        <begin position="266"/>
        <end position="278"/>
    </location>
</feature>
<evidence type="ECO:0000256" key="5">
    <source>
        <dbReference type="ARBA" id="ARBA00048434"/>
    </source>
</evidence>
<keyword evidence="3" id="KW-0808">Transferase</keyword>
<accession>A0A9J6F6S0</accession>
<evidence type="ECO:0000256" key="1">
    <source>
        <dbReference type="ARBA" id="ARBA00012797"/>
    </source>
</evidence>
<dbReference type="GO" id="GO:0052905">
    <property type="term" value="F:tRNA (guanosine(9)-N1)-methyltransferase activity"/>
    <property type="evidence" value="ECO:0007669"/>
    <property type="project" value="UniProtKB-EC"/>
</dbReference>